<name>A0A4V5TPJ6_BACMY</name>
<dbReference type="AlphaFoldDB" id="A0A4V5TPJ6"/>
<dbReference type="EMBL" id="SZOD01001158">
    <property type="protein sequence ID" value="TKI79223.1"/>
    <property type="molecule type" value="Genomic_DNA"/>
</dbReference>
<accession>A0A4V5TPJ6</accession>
<sequence>MNTILVLGGSNGRTLEKLAKKRDCQVIFHDGKNHGGVKKT</sequence>
<comment type="caution">
    <text evidence="1">The sequence shown here is derived from an EMBL/GenBank/DDBJ whole genome shotgun (WGS) entry which is preliminary data.</text>
</comment>
<evidence type="ECO:0000313" key="1">
    <source>
        <dbReference type="EMBL" id="TKI79223.1"/>
    </source>
</evidence>
<gene>
    <name evidence="1" type="ORF">FC701_32430</name>
</gene>
<protein>
    <submittedName>
        <fullName evidence="1">DUF2325 domain-containing protein</fullName>
    </submittedName>
</protein>
<evidence type="ECO:0000313" key="2">
    <source>
        <dbReference type="Proteomes" id="UP000305524"/>
    </source>
</evidence>
<reference evidence="1 2" key="1">
    <citation type="journal article" date="2019" name="Environ. Microbiol.">
        <title>An active ?-lactamase is a part of an orchestrated cell wall stress resistance network of Bacillus subtilis and related rhizosphere species.</title>
        <authorList>
            <person name="Bucher T."/>
            <person name="Keren-Paz A."/>
            <person name="Hausser J."/>
            <person name="Olender T."/>
            <person name="Cytryn E."/>
            <person name="Kolodkin-Gal I."/>
        </authorList>
    </citation>
    <scope>NUCLEOTIDE SEQUENCE [LARGE SCALE GENOMIC DNA]</scope>
    <source>
        <strain evidence="1 2">I186</strain>
    </source>
</reference>
<proteinExistence type="predicted"/>
<dbReference type="Proteomes" id="UP000305524">
    <property type="component" value="Unassembled WGS sequence"/>
</dbReference>
<feature type="non-terminal residue" evidence="1">
    <location>
        <position position="40"/>
    </location>
</feature>
<organism evidence="1 2">
    <name type="scientific">Bacillus mycoides</name>
    <dbReference type="NCBI Taxonomy" id="1405"/>
    <lineage>
        <taxon>Bacteria</taxon>
        <taxon>Bacillati</taxon>
        <taxon>Bacillota</taxon>
        <taxon>Bacilli</taxon>
        <taxon>Bacillales</taxon>
        <taxon>Bacillaceae</taxon>
        <taxon>Bacillus</taxon>
        <taxon>Bacillus cereus group</taxon>
    </lineage>
</organism>